<reference evidence="1" key="1">
    <citation type="submission" date="2014-09" db="EMBL/GenBank/DDBJ databases">
        <authorList>
            <person name="Magalhaes I.L.F."/>
            <person name="Oliveira U."/>
            <person name="Santos F.R."/>
            <person name="Vidigal T.H.D.A."/>
            <person name="Brescovit A.D."/>
            <person name="Santos A.J."/>
        </authorList>
    </citation>
    <scope>NUCLEOTIDE SEQUENCE</scope>
    <source>
        <strain evidence="1">LMG 23848T</strain>
    </source>
</reference>
<dbReference type="Pfam" id="PF06545">
    <property type="entry name" value="AllG"/>
    <property type="match status" value="1"/>
</dbReference>
<keyword evidence="4" id="KW-1185">Reference proteome</keyword>
<dbReference type="Gene3D" id="1.10.10.660">
    <property type="entry name" value="conserved protein of unknown function from Enterococcus faecalis V583"/>
    <property type="match status" value="1"/>
</dbReference>
<dbReference type="STRING" id="431306.AGA_2413"/>
<proteinExistence type="predicted"/>
<dbReference type="InterPro" id="IPR024033">
    <property type="entry name" value="OXTCase_su_AllG_h-dom"/>
</dbReference>
<dbReference type="Proteomes" id="UP000657200">
    <property type="component" value="Unassembled WGS sequence"/>
</dbReference>
<dbReference type="InterPro" id="IPR009499">
    <property type="entry name" value="AllG-like"/>
</dbReference>
<dbReference type="EMBL" id="LN609302">
    <property type="protein sequence ID" value="CEF57101.1"/>
    <property type="molecule type" value="Genomic_DNA"/>
</dbReference>
<organism evidence="1 3">
    <name type="scientific">Acetobacter ghanensis</name>
    <dbReference type="NCBI Taxonomy" id="431306"/>
    <lineage>
        <taxon>Bacteria</taxon>
        <taxon>Pseudomonadati</taxon>
        <taxon>Pseudomonadota</taxon>
        <taxon>Alphaproteobacteria</taxon>
        <taxon>Acetobacterales</taxon>
        <taxon>Acetobacteraceae</taxon>
        <taxon>Acetobacter</taxon>
    </lineage>
</organism>
<gene>
    <name evidence="1" type="ORF">AGA_2413</name>
    <name evidence="2" type="ORF">GOB80_04320</name>
</gene>
<evidence type="ECO:0000313" key="2">
    <source>
        <dbReference type="EMBL" id="NHO38921.1"/>
    </source>
</evidence>
<dbReference type="EMBL" id="WOTE01000002">
    <property type="protein sequence ID" value="NHO38921.1"/>
    <property type="molecule type" value="Genomic_DNA"/>
</dbReference>
<dbReference type="Gene3D" id="3.90.1700.10">
    <property type="entry name" value="v583 domain like"/>
    <property type="match status" value="1"/>
</dbReference>
<protein>
    <submittedName>
        <fullName evidence="2">DUF1116 domain-containing protein</fullName>
    </submittedName>
</protein>
<reference evidence="2 4" key="3">
    <citation type="journal article" date="2020" name="Int. J. Syst. Evol. Microbiol.">
        <title>Novel acetic acid bacteria from cider fermentations: Acetobacter conturbans sp. nov. and Acetobacter fallax sp. nov.</title>
        <authorList>
            <person name="Sombolestani A.S."/>
            <person name="Cleenwerck I."/>
            <person name="Cnockaert M."/>
            <person name="Borremans W."/>
            <person name="Wieme A.D."/>
            <person name="De Vuyst L."/>
            <person name="Vandamme P."/>
        </authorList>
    </citation>
    <scope>NUCLEOTIDE SEQUENCE [LARGE SCALE GENOMIC DNA]</scope>
    <source>
        <strain evidence="2 4">LMG 23848</strain>
    </source>
</reference>
<dbReference type="Gene3D" id="3.90.1710.10">
    <property type="entry name" value="Enterococcus faecalis V583 domain"/>
    <property type="match status" value="1"/>
</dbReference>
<dbReference type="RefSeq" id="WP_059024384.1">
    <property type="nucleotide sequence ID" value="NZ_LN609302.1"/>
</dbReference>
<evidence type="ECO:0000313" key="3">
    <source>
        <dbReference type="Proteomes" id="UP000068250"/>
    </source>
</evidence>
<reference evidence="3" key="2">
    <citation type="submission" date="2014-09" db="EMBL/GenBank/DDBJ databases">
        <authorList>
            <person name="Illeghems K.G."/>
        </authorList>
    </citation>
    <scope>NUCLEOTIDE SEQUENCE [LARGE SCALE GENOMIC DNA]</scope>
    <source>
        <strain evidence="3">LMG 23848T</strain>
    </source>
</reference>
<dbReference type="OrthoDB" id="6193532at2"/>
<accession>A0A0U5F6T8</accession>
<evidence type="ECO:0000313" key="1">
    <source>
        <dbReference type="EMBL" id="CEF57101.1"/>
    </source>
</evidence>
<sequence length="421" mass="44825">MTSLIERIDAANQEAFSRLVAAKPVWVDVRPALEVLPGMTRQTILHAGPPIAWQDMCGPQKMGVVQAALHEGLAATEAEAEELIMAGKILVAPCHEHGAVGGMAGITSASSPMAVVYDSVHERYGYSQLFQGPAAGLLNRDDYNREARKRWTWLETVLGPVLGKAIRSTSGIPVKPMIARALEMGDECHNRNSAGSTVILNALILPLYETCTDPALLQEVLDYLKVNEQFSLCLSMAAGKAMADATKGIPYSTMVSAMCRNGVNFGIKVSGLGEHWFTAPANRIEGLFFSSEWSDADAVPDIGDSSIMETIGLGGHVQAAAPALQQFVNGSFARATSVVESMQLITLGQVAEFKIPNMNFIGAPTGIDIRKVVQTSITPVIDTAIAHKKGGVIGAGQTRAPFDCFAQALRAFGAQYKPATA</sequence>
<dbReference type="AlphaFoldDB" id="A0A0U5F6T8"/>
<evidence type="ECO:0000313" key="4">
    <source>
        <dbReference type="Proteomes" id="UP000657200"/>
    </source>
</evidence>
<name>A0A0U5F6T8_9PROT</name>
<dbReference type="PATRIC" id="fig|431306.5.peg.2490"/>
<dbReference type="Proteomes" id="UP000068250">
    <property type="component" value="Chromosome I"/>
</dbReference>